<dbReference type="GeneID" id="18238244"/>
<keyword evidence="3" id="KW-0472">Membrane</keyword>
<keyword evidence="6" id="KW-1185">Reference proteome</keyword>
<sequence length="421" mass="47277">MSLHLVVLHHGLWGNPNHMDPIINAIRKHSSSTDVLPGNAINSPKSKEPEALSKPSEVAESDPLKASDLVFLNIDSSVGMYTYDGIDVCGDRGLVSVMAVLEQHEGRIDRISFIGYSLGGLINRYMIGKLYSTKIFDKVRPVNFITLATPHLGTSHPQSSIMGRGFNYFQQVVLVRVGQQLSLADKFLNGIPLLLLLSDPSLCFFKALALFQKRSVFSNIRNDLTVRYTTAAIASSNPFRRFKPIKVDPKQYPAIVQPSETDPPEKETWKWSEIRILSVFVVLSPIIVPIWLIILSISLSVLSIKARIRKKHFVEDVQWISSEHDSTQSSEAIELQHACSEADKAQPNSELLSTHTAHELAELSLKKKREWMVHTLNTLVWEKVNVCIYFNNAHAAIVMRRGGVHNEHILIYLAKQVFVTK</sequence>
<evidence type="ECO:0000259" key="4">
    <source>
        <dbReference type="Pfam" id="PF05057"/>
    </source>
</evidence>
<evidence type="ECO:0000256" key="3">
    <source>
        <dbReference type="SAM" id="Phobius"/>
    </source>
</evidence>
<dbReference type="RefSeq" id="XP_006677313.1">
    <property type="nucleotide sequence ID" value="XM_006677250.1"/>
</dbReference>
<organism evidence="5 6">
    <name type="scientific">Batrachochytrium dendrobatidis (strain JAM81 / FGSC 10211)</name>
    <name type="common">Frog chytrid fungus</name>
    <dbReference type="NCBI Taxonomy" id="684364"/>
    <lineage>
        <taxon>Eukaryota</taxon>
        <taxon>Fungi</taxon>
        <taxon>Fungi incertae sedis</taxon>
        <taxon>Chytridiomycota</taxon>
        <taxon>Chytridiomycota incertae sedis</taxon>
        <taxon>Chytridiomycetes</taxon>
        <taxon>Rhizophydiales</taxon>
        <taxon>Rhizophydiales incertae sedis</taxon>
        <taxon>Batrachochytrium</taxon>
    </lineage>
</organism>
<dbReference type="SUPFAM" id="SSF53474">
    <property type="entry name" value="alpha/beta-Hydrolases"/>
    <property type="match status" value="1"/>
</dbReference>
<evidence type="ECO:0000313" key="5">
    <source>
        <dbReference type="EMBL" id="EGF81870.1"/>
    </source>
</evidence>
<dbReference type="InParanoid" id="F4NXM4"/>
<dbReference type="Proteomes" id="UP000007241">
    <property type="component" value="Unassembled WGS sequence"/>
</dbReference>
<proteinExistence type="inferred from homology"/>
<dbReference type="Pfam" id="PF05057">
    <property type="entry name" value="DUF676"/>
    <property type="match status" value="1"/>
</dbReference>
<dbReference type="InterPro" id="IPR007751">
    <property type="entry name" value="DUF676_lipase-like"/>
</dbReference>
<evidence type="ECO:0000256" key="1">
    <source>
        <dbReference type="ARBA" id="ARBA00007920"/>
    </source>
</evidence>
<feature type="region of interest" description="Disordered" evidence="2">
    <location>
        <begin position="34"/>
        <end position="59"/>
    </location>
</feature>
<evidence type="ECO:0000256" key="2">
    <source>
        <dbReference type="SAM" id="MobiDB-lite"/>
    </source>
</evidence>
<keyword evidence="3" id="KW-0812">Transmembrane</keyword>
<dbReference type="STRING" id="684364.F4NXM4"/>
<feature type="domain" description="DUF676" evidence="4">
    <location>
        <begin position="3"/>
        <end position="230"/>
    </location>
</feature>
<dbReference type="InterPro" id="IPR029058">
    <property type="entry name" value="AB_hydrolase_fold"/>
</dbReference>
<reference evidence="5 6" key="1">
    <citation type="submission" date="2009-12" db="EMBL/GenBank/DDBJ databases">
        <title>The draft genome of Batrachochytrium dendrobatidis.</title>
        <authorList>
            <consortium name="US DOE Joint Genome Institute (JGI-PGF)"/>
            <person name="Kuo A."/>
            <person name="Salamov A."/>
            <person name="Schmutz J."/>
            <person name="Lucas S."/>
            <person name="Pitluck S."/>
            <person name="Rosenblum E."/>
            <person name="Stajich J."/>
            <person name="Eisen M."/>
            <person name="Grigoriev I.V."/>
        </authorList>
    </citation>
    <scope>NUCLEOTIDE SEQUENCE [LARGE SCALE GENOMIC DNA]</scope>
    <source>
        <strain evidence="6">JAM81 / FGSC 10211</strain>
    </source>
</reference>
<dbReference type="GO" id="GO:0006629">
    <property type="term" value="P:lipid metabolic process"/>
    <property type="evidence" value="ECO:0000318"/>
    <property type="project" value="GO_Central"/>
</dbReference>
<dbReference type="EMBL" id="GL882881">
    <property type="protein sequence ID" value="EGF81870.1"/>
    <property type="molecule type" value="Genomic_DNA"/>
</dbReference>
<dbReference type="AlphaFoldDB" id="F4NXM4"/>
<protein>
    <recommendedName>
        <fullName evidence="4">DUF676 domain-containing protein</fullName>
    </recommendedName>
</protein>
<keyword evidence="3" id="KW-1133">Transmembrane helix</keyword>
<dbReference type="PANTHER" id="PTHR12482:SF62">
    <property type="entry name" value="LIPASE ROG1-RELATED"/>
    <property type="match status" value="1"/>
</dbReference>
<dbReference type="InterPro" id="IPR044294">
    <property type="entry name" value="Lipase-like"/>
</dbReference>
<dbReference type="HOGENOM" id="CLU_027968_1_1_1"/>
<accession>F4NXM4</accession>
<dbReference type="PANTHER" id="PTHR12482">
    <property type="entry name" value="LIPASE ROG1-RELATED-RELATED"/>
    <property type="match status" value="1"/>
</dbReference>
<name>F4NXM4_BATDJ</name>
<comment type="similarity">
    <text evidence="1">Belongs to the putative lipase ROG1 family.</text>
</comment>
<evidence type="ECO:0000313" key="6">
    <source>
        <dbReference type="Proteomes" id="UP000007241"/>
    </source>
</evidence>
<dbReference type="OrthoDB" id="273452at2759"/>
<dbReference type="Gene3D" id="3.40.50.1820">
    <property type="entry name" value="alpha/beta hydrolase"/>
    <property type="match status" value="1"/>
</dbReference>
<dbReference type="OMA" id="VHGMWGN"/>
<feature type="transmembrane region" description="Helical" evidence="3">
    <location>
        <begin position="276"/>
        <end position="302"/>
    </location>
</feature>
<gene>
    <name evidence="5" type="ORF">BATDEDRAFT_23546</name>
</gene>